<feature type="chain" id="PRO_5009190161" evidence="1">
    <location>
        <begin position="20"/>
        <end position="120"/>
    </location>
</feature>
<evidence type="ECO:0000313" key="2">
    <source>
        <dbReference type="EMBL" id="OEO28346.1"/>
    </source>
</evidence>
<organism evidence="2 3">
    <name type="scientific">Devosia insulae DS-56</name>
    <dbReference type="NCBI Taxonomy" id="1116389"/>
    <lineage>
        <taxon>Bacteria</taxon>
        <taxon>Pseudomonadati</taxon>
        <taxon>Pseudomonadota</taxon>
        <taxon>Alphaproteobacteria</taxon>
        <taxon>Hyphomicrobiales</taxon>
        <taxon>Devosiaceae</taxon>
        <taxon>Devosia</taxon>
    </lineage>
</organism>
<keyword evidence="3" id="KW-1185">Reference proteome</keyword>
<dbReference type="EMBL" id="LAJE02000381">
    <property type="protein sequence ID" value="OEO28346.1"/>
    <property type="molecule type" value="Genomic_DNA"/>
</dbReference>
<accession>A0A1E5XIC4</accession>
<dbReference type="Proteomes" id="UP000095463">
    <property type="component" value="Unassembled WGS sequence"/>
</dbReference>
<comment type="caution">
    <text evidence="2">The sequence shown here is derived from an EMBL/GenBank/DDBJ whole genome shotgun (WGS) entry which is preliminary data.</text>
</comment>
<dbReference type="OrthoDB" id="7949089at2"/>
<protein>
    <submittedName>
        <fullName evidence="2">Uncharacterized protein</fullName>
    </submittedName>
</protein>
<name>A0A1E5XIC4_9HYPH</name>
<proteinExistence type="predicted"/>
<gene>
    <name evidence="2" type="ORF">VW23_005135</name>
</gene>
<dbReference type="RefSeq" id="WP_069912339.1">
    <property type="nucleotide sequence ID" value="NZ_LAJE02000381.1"/>
</dbReference>
<reference evidence="2 3" key="1">
    <citation type="journal article" date="2015" name="Genome Announc.">
        <title>Genome Assemblies of Three Soil-Associated Devosia species: D. insulae, D. limi, and D. soli.</title>
        <authorList>
            <person name="Hassan Y.I."/>
            <person name="Lepp D."/>
            <person name="Zhou T."/>
        </authorList>
    </citation>
    <scope>NUCLEOTIDE SEQUENCE [LARGE SCALE GENOMIC DNA]</scope>
    <source>
        <strain evidence="2 3">DS-56</strain>
    </source>
</reference>
<dbReference type="AlphaFoldDB" id="A0A1E5XIC4"/>
<sequence length="120" mass="12031">MRPALAIAALLLAVAPATAQSLTGVGVEGNWGCRANIDGTRAGLLTIYAGSYGYASANFGSTASGSGTVEMASNGVTFLDGNLVVGAGITSAILAFDDTGRDVLQLYTAEKNVLTCTPRG</sequence>
<evidence type="ECO:0000256" key="1">
    <source>
        <dbReference type="SAM" id="SignalP"/>
    </source>
</evidence>
<evidence type="ECO:0000313" key="3">
    <source>
        <dbReference type="Proteomes" id="UP000095463"/>
    </source>
</evidence>
<keyword evidence="1" id="KW-0732">Signal</keyword>
<feature type="signal peptide" evidence="1">
    <location>
        <begin position="1"/>
        <end position="19"/>
    </location>
</feature>